<keyword evidence="6 12" id="KW-0812">Transmembrane</keyword>
<feature type="transmembrane region" description="Helical" evidence="12">
    <location>
        <begin position="12"/>
        <end position="32"/>
    </location>
</feature>
<proteinExistence type="inferred from homology"/>
<feature type="transmembrane region" description="Helical" evidence="12">
    <location>
        <begin position="139"/>
        <end position="163"/>
    </location>
</feature>
<dbReference type="Gene3D" id="1.20.950.20">
    <property type="entry name" value="Transmembrane di-heme cytochromes, Chain C"/>
    <property type="match status" value="1"/>
</dbReference>
<dbReference type="InterPro" id="IPR051542">
    <property type="entry name" value="Hydrogenase_cytochrome"/>
</dbReference>
<dbReference type="KEGG" id="emv:HQR01_11160"/>
<dbReference type="InterPro" id="IPR000516">
    <property type="entry name" value="Ni-dep_Hydgase_cyt-B"/>
</dbReference>
<gene>
    <name evidence="14" type="ORF">HQR01_11160</name>
</gene>
<evidence type="ECO:0000256" key="5">
    <source>
        <dbReference type="ARBA" id="ARBA00022617"/>
    </source>
</evidence>
<dbReference type="PANTHER" id="PTHR30485">
    <property type="entry name" value="NI/FE-HYDROGENASE 1 B-TYPE CYTOCHROME SUBUNIT"/>
    <property type="match status" value="1"/>
</dbReference>
<dbReference type="GO" id="GO:0020037">
    <property type="term" value="F:heme binding"/>
    <property type="evidence" value="ECO:0007669"/>
    <property type="project" value="TreeGrafter"/>
</dbReference>
<keyword evidence="10" id="KW-0408">Iron</keyword>
<evidence type="ECO:0000313" key="15">
    <source>
        <dbReference type="Proteomes" id="UP000504693"/>
    </source>
</evidence>
<dbReference type="InterPro" id="IPR011577">
    <property type="entry name" value="Cyt_b561_bac/Ni-Hgenase"/>
</dbReference>
<keyword evidence="4" id="KW-1003">Cell membrane</keyword>
<organism evidence="14 15">
    <name type="scientific">Erythrobacter mangrovi</name>
    <dbReference type="NCBI Taxonomy" id="2739433"/>
    <lineage>
        <taxon>Bacteria</taxon>
        <taxon>Pseudomonadati</taxon>
        <taxon>Pseudomonadota</taxon>
        <taxon>Alphaproteobacteria</taxon>
        <taxon>Sphingomonadales</taxon>
        <taxon>Erythrobacteraceae</taxon>
        <taxon>Erythrobacter/Porphyrobacter group</taxon>
        <taxon>Erythrobacter</taxon>
    </lineage>
</organism>
<dbReference type="Pfam" id="PF01292">
    <property type="entry name" value="Ni_hydr_CYTB"/>
    <property type="match status" value="1"/>
</dbReference>
<dbReference type="PANTHER" id="PTHR30485:SF1">
    <property type="entry name" value="CYTOCHROME YDHU-RELATED"/>
    <property type="match status" value="1"/>
</dbReference>
<dbReference type="RefSeq" id="WP_173214935.1">
    <property type="nucleotide sequence ID" value="NZ_CP053921.1"/>
</dbReference>
<keyword evidence="3" id="KW-0813">Transport</keyword>
<keyword evidence="15" id="KW-1185">Reference proteome</keyword>
<dbReference type="GO" id="GO:0022904">
    <property type="term" value="P:respiratory electron transport chain"/>
    <property type="evidence" value="ECO:0007669"/>
    <property type="project" value="InterPro"/>
</dbReference>
<evidence type="ECO:0000256" key="4">
    <source>
        <dbReference type="ARBA" id="ARBA00022475"/>
    </source>
</evidence>
<dbReference type="Proteomes" id="UP000504693">
    <property type="component" value="Chromosome"/>
</dbReference>
<evidence type="ECO:0000256" key="12">
    <source>
        <dbReference type="SAM" id="Phobius"/>
    </source>
</evidence>
<dbReference type="PRINTS" id="PR00161">
    <property type="entry name" value="NIHGNASECYTB"/>
</dbReference>
<evidence type="ECO:0000259" key="13">
    <source>
        <dbReference type="Pfam" id="PF01292"/>
    </source>
</evidence>
<dbReference type="AlphaFoldDB" id="A0A7D4CDR2"/>
<keyword evidence="11 12" id="KW-0472">Membrane</keyword>
<keyword evidence="7" id="KW-0479">Metal-binding</keyword>
<feature type="domain" description="Cytochrome b561 bacterial/Ni-hydrogenase" evidence="13">
    <location>
        <begin position="4"/>
        <end position="217"/>
    </location>
</feature>
<protein>
    <submittedName>
        <fullName evidence="14">Cytochrome b/b6 domain-containing protein</fullName>
    </submittedName>
</protein>
<accession>A0A7D4CDR2</accession>
<evidence type="ECO:0000256" key="9">
    <source>
        <dbReference type="ARBA" id="ARBA00022989"/>
    </source>
</evidence>
<reference evidence="14 15" key="1">
    <citation type="submission" date="2020-05" db="EMBL/GenBank/DDBJ databases">
        <title>Erythrobacter mangrovi sp. nov., isolated from rhizosphere soil of mangrove plant (Kandelia candel).</title>
        <authorList>
            <person name="Ye Y.H."/>
        </authorList>
    </citation>
    <scope>NUCLEOTIDE SEQUENCE [LARGE SCALE GENOMIC DNA]</scope>
    <source>
        <strain evidence="14 15">EB310</strain>
    </source>
</reference>
<comment type="similarity">
    <text evidence="2">Belongs to the HupC/HyaC/HydC family.</text>
</comment>
<evidence type="ECO:0000256" key="8">
    <source>
        <dbReference type="ARBA" id="ARBA00022982"/>
    </source>
</evidence>
<keyword evidence="5" id="KW-0349">Heme</keyword>
<evidence type="ECO:0000313" key="14">
    <source>
        <dbReference type="EMBL" id="QKG71869.1"/>
    </source>
</evidence>
<feature type="transmembrane region" description="Helical" evidence="12">
    <location>
        <begin position="183"/>
        <end position="204"/>
    </location>
</feature>
<evidence type="ECO:0000256" key="6">
    <source>
        <dbReference type="ARBA" id="ARBA00022692"/>
    </source>
</evidence>
<evidence type="ECO:0000256" key="10">
    <source>
        <dbReference type="ARBA" id="ARBA00023004"/>
    </source>
</evidence>
<keyword evidence="8" id="KW-0249">Electron transport</keyword>
<name>A0A7D4CDR2_9SPHN</name>
<dbReference type="EMBL" id="CP053921">
    <property type="protein sequence ID" value="QKG71869.1"/>
    <property type="molecule type" value="Genomic_DNA"/>
</dbReference>
<evidence type="ECO:0000256" key="2">
    <source>
        <dbReference type="ARBA" id="ARBA00008622"/>
    </source>
</evidence>
<dbReference type="InterPro" id="IPR016174">
    <property type="entry name" value="Di-haem_cyt_TM"/>
</dbReference>
<keyword evidence="9 12" id="KW-1133">Transmembrane helix</keyword>
<evidence type="ECO:0000256" key="7">
    <source>
        <dbReference type="ARBA" id="ARBA00022723"/>
    </source>
</evidence>
<dbReference type="GO" id="GO:0009055">
    <property type="term" value="F:electron transfer activity"/>
    <property type="evidence" value="ECO:0007669"/>
    <property type="project" value="InterPro"/>
</dbReference>
<evidence type="ECO:0000256" key="3">
    <source>
        <dbReference type="ARBA" id="ARBA00022448"/>
    </source>
</evidence>
<feature type="transmembrane region" description="Helical" evidence="12">
    <location>
        <begin position="73"/>
        <end position="94"/>
    </location>
</feature>
<evidence type="ECO:0000256" key="1">
    <source>
        <dbReference type="ARBA" id="ARBA00004651"/>
    </source>
</evidence>
<comment type="subcellular location">
    <subcellularLocation>
        <location evidence="1">Cell membrane</location>
        <topology evidence="1">Multi-pass membrane protein</topology>
    </subcellularLocation>
</comment>
<dbReference type="GO" id="GO:0005886">
    <property type="term" value="C:plasma membrane"/>
    <property type="evidence" value="ECO:0007669"/>
    <property type="project" value="UniProtKB-SubCell"/>
</dbReference>
<dbReference type="SUPFAM" id="SSF81342">
    <property type="entry name" value="Transmembrane di-heme cytochromes"/>
    <property type="match status" value="1"/>
</dbReference>
<evidence type="ECO:0000256" key="11">
    <source>
        <dbReference type="ARBA" id="ARBA00023136"/>
    </source>
</evidence>
<sequence>MTKHALSTRLWHWLNVICVVTLFMSGLTISNAHRYLYWGDWGFSPSMAWYAVPRFPNWMTIPGRYNLAVARDWHILMAWPFAVGLLFMWVAMLANRHFQRDITTTRDEWRPKAIWKDIVEHLKLNFEHAGGKYNFLQKLAYGTVLGVFLPMMIFTGISISPGMEPSFGWLVDLLGGRQSARSLHFIFAWLLFAFFVVHLVLVLLSGPIGQIRSMITGGKTHEA</sequence>
<dbReference type="GO" id="GO:0005506">
    <property type="term" value="F:iron ion binding"/>
    <property type="evidence" value="ECO:0007669"/>
    <property type="project" value="InterPro"/>
</dbReference>